<dbReference type="Proteomes" id="UP000198460">
    <property type="component" value="Unassembled WGS sequence"/>
</dbReference>
<protein>
    <submittedName>
        <fullName evidence="1">Uncharacterized protein</fullName>
    </submittedName>
</protein>
<evidence type="ECO:0000313" key="1">
    <source>
        <dbReference type="EMBL" id="SMG02495.1"/>
    </source>
</evidence>
<name>A0A238HBT9_9BURK</name>
<proteinExistence type="predicted"/>
<accession>A0A238HBT9</accession>
<organism evidence="1 2">
    <name type="scientific">Burkholderia singularis</name>
    <dbReference type="NCBI Taxonomy" id="1503053"/>
    <lineage>
        <taxon>Bacteria</taxon>
        <taxon>Pseudomonadati</taxon>
        <taxon>Pseudomonadota</taxon>
        <taxon>Betaproteobacteria</taxon>
        <taxon>Burkholderiales</taxon>
        <taxon>Burkholderiaceae</taxon>
        <taxon>Burkholderia</taxon>
        <taxon>pseudomallei group</taxon>
    </lineage>
</organism>
<dbReference type="RefSeq" id="WP_159936034.1">
    <property type="nucleotide sequence ID" value="NZ_FXAN01000104.1"/>
</dbReference>
<evidence type="ECO:0000313" key="2">
    <source>
        <dbReference type="Proteomes" id="UP000198460"/>
    </source>
</evidence>
<gene>
    <name evidence="1" type="ORF">BSIN_5143</name>
</gene>
<sequence>MRINAIGTQFLPNSTLGAIRHGRFVWTPQQIREPYFIDIIRRRARRRPNMIAA</sequence>
<reference evidence="1 2" key="1">
    <citation type="submission" date="2017-04" db="EMBL/GenBank/DDBJ databases">
        <authorList>
            <person name="Afonso C.L."/>
            <person name="Miller P.J."/>
            <person name="Scott M.A."/>
            <person name="Spackman E."/>
            <person name="Goraichik I."/>
            <person name="Dimitrov K.M."/>
            <person name="Suarez D.L."/>
            <person name="Swayne D.E."/>
        </authorList>
    </citation>
    <scope>NUCLEOTIDE SEQUENCE [LARGE SCALE GENOMIC DNA]</scope>
    <source>
        <strain evidence="1">LMG 28154</strain>
    </source>
</reference>
<dbReference type="EMBL" id="FXAN01000104">
    <property type="protein sequence ID" value="SMG02495.1"/>
    <property type="molecule type" value="Genomic_DNA"/>
</dbReference>
<dbReference type="AlphaFoldDB" id="A0A238HBT9"/>